<keyword evidence="3" id="KW-1185">Reference proteome</keyword>
<evidence type="ECO:0000313" key="3">
    <source>
        <dbReference type="Proteomes" id="UP000813385"/>
    </source>
</evidence>
<proteinExistence type="predicted"/>
<dbReference type="Proteomes" id="UP000813385">
    <property type="component" value="Unassembled WGS sequence"/>
</dbReference>
<protein>
    <submittedName>
        <fullName evidence="2">Uncharacterized protein</fullName>
    </submittedName>
</protein>
<feature type="chain" id="PRO_5035426663" evidence="1">
    <location>
        <begin position="24"/>
        <end position="77"/>
    </location>
</feature>
<accession>A0A8K0TAA0</accession>
<gene>
    <name evidence="2" type="ORF">B0T11DRAFT_285852</name>
</gene>
<comment type="caution">
    <text evidence="2">The sequence shown here is derived from an EMBL/GenBank/DDBJ whole genome shotgun (WGS) entry which is preliminary data.</text>
</comment>
<reference evidence="2" key="1">
    <citation type="journal article" date="2021" name="Nat. Commun.">
        <title>Genetic determinants of endophytism in the Arabidopsis root mycobiome.</title>
        <authorList>
            <person name="Mesny F."/>
            <person name="Miyauchi S."/>
            <person name="Thiergart T."/>
            <person name="Pickel B."/>
            <person name="Atanasova L."/>
            <person name="Karlsson M."/>
            <person name="Huettel B."/>
            <person name="Barry K.W."/>
            <person name="Haridas S."/>
            <person name="Chen C."/>
            <person name="Bauer D."/>
            <person name="Andreopoulos W."/>
            <person name="Pangilinan J."/>
            <person name="LaButti K."/>
            <person name="Riley R."/>
            <person name="Lipzen A."/>
            <person name="Clum A."/>
            <person name="Drula E."/>
            <person name="Henrissat B."/>
            <person name="Kohler A."/>
            <person name="Grigoriev I.V."/>
            <person name="Martin F.M."/>
            <person name="Hacquard S."/>
        </authorList>
    </citation>
    <scope>NUCLEOTIDE SEQUENCE</scope>
    <source>
        <strain evidence="2">MPI-CAGE-AT-0016</strain>
    </source>
</reference>
<feature type="signal peptide" evidence="1">
    <location>
        <begin position="1"/>
        <end position="23"/>
    </location>
</feature>
<evidence type="ECO:0000313" key="2">
    <source>
        <dbReference type="EMBL" id="KAH7359141.1"/>
    </source>
</evidence>
<evidence type="ECO:0000256" key="1">
    <source>
        <dbReference type="SAM" id="SignalP"/>
    </source>
</evidence>
<sequence>MAGRLRREAPALLLVCLQIVASSNNDCTLGNVPRCHSVGPPQSLASQLDTTDGRERPTLQGRTLATCPQAGTLSHCG</sequence>
<name>A0A8K0TAA0_9PEZI</name>
<dbReference type="AlphaFoldDB" id="A0A8K0TAA0"/>
<keyword evidence="1" id="KW-0732">Signal</keyword>
<organism evidence="2 3">
    <name type="scientific">Plectosphaerella cucumerina</name>
    <dbReference type="NCBI Taxonomy" id="40658"/>
    <lineage>
        <taxon>Eukaryota</taxon>
        <taxon>Fungi</taxon>
        <taxon>Dikarya</taxon>
        <taxon>Ascomycota</taxon>
        <taxon>Pezizomycotina</taxon>
        <taxon>Sordariomycetes</taxon>
        <taxon>Hypocreomycetidae</taxon>
        <taxon>Glomerellales</taxon>
        <taxon>Plectosphaerellaceae</taxon>
        <taxon>Plectosphaerella</taxon>
    </lineage>
</organism>
<dbReference type="EMBL" id="JAGPXD010000004">
    <property type="protein sequence ID" value="KAH7359141.1"/>
    <property type="molecule type" value="Genomic_DNA"/>
</dbReference>